<reference evidence="1 2" key="1">
    <citation type="submission" date="2020-02" db="EMBL/GenBank/DDBJ databases">
        <title>Out from the shadows clarifying the taxonomy of the family Cryomorphaceae and related taxa by utilizing the GTDB taxonomic framework.</title>
        <authorList>
            <person name="Bowman J.P."/>
        </authorList>
    </citation>
    <scope>NUCLEOTIDE SEQUENCE [LARGE SCALE GENOMIC DNA]</scope>
    <source>
        <strain evidence="1 2">QSSC 1-22</strain>
    </source>
</reference>
<name>A0A7K3WWL8_9FLAO</name>
<dbReference type="EMBL" id="JAAGVY010000136">
    <property type="protein sequence ID" value="NEN25926.1"/>
    <property type="molecule type" value="Genomic_DNA"/>
</dbReference>
<accession>A0A7K3WWL8</accession>
<organism evidence="1 2">
    <name type="scientific">Cryomorpha ignava</name>
    <dbReference type="NCBI Taxonomy" id="101383"/>
    <lineage>
        <taxon>Bacteria</taxon>
        <taxon>Pseudomonadati</taxon>
        <taxon>Bacteroidota</taxon>
        <taxon>Flavobacteriia</taxon>
        <taxon>Flavobacteriales</taxon>
        <taxon>Cryomorphaceae</taxon>
        <taxon>Cryomorpha</taxon>
    </lineage>
</organism>
<feature type="non-terminal residue" evidence="1">
    <location>
        <position position="1"/>
    </location>
</feature>
<dbReference type="RefSeq" id="WP_204336981.1">
    <property type="nucleotide sequence ID" value="NZ_JAAGVY010000136.1"/>
</dbReference>
<feature type="non-terminal residue" evidence="1">
    <location>
        <position position="291"/>
    </location>
</feature>
<proteinExistence type="predicted"/>
<evidence type="ECO:0000313" key="1">
    <source>
        <dbReference type="EMBL" id="NEN25926.1"/>
    </source>
</evidence>
<dbReference type="Gene3D" id="2.180.10.10">
    <property type="entry name" value="RHS repeat-associated core"/>
    <property type="match status" value="1"/>
</dbReference>
<evidence type="ECO:0008006" key="3">
    <source>
        <dbReference type="Google" id="ProtNLM"/>
    </source>
</evidence>
<sequence>FKGNNLLFYRQIITDDALTAYQKYVVDWDTFNPSHLSSTQNAITQEYDALNRIRKATYPADRDGPGKEMVPKYNKGGALLSMKVDNTTYVKEVAYNARGQRILIAMGNKIMTRYAYDPKTFRVLRQRSALFNHSGHTYTPNAGIRQDLQYTYDLEGTITSINDAAPANTYAQGPGNLMRLFSHDPLRRLLSATGRETSNVYAQLRLVVSFCESESFTTINPAFYSGTTWYLNIRTQDYTDTNTYTRTYQYDKIGNIQNLKHVADGHANQDFIRDYTYDSSDNKLKGFTVNS</sequence>
<comment type="caution">
    <text evidence="1">The sequence shown here is derived from an EMBL/GenBank/DDBJ whole genome shotgun (WGS) entry which is preliminary data.</text>
</comment>
<evidence type="ECO:0000313" key="2">
    <source>
        <dbReference type="Proteomes" id="UP000486602"/>
    </source>
</evidence>
<keyword evidence="2" id="KW-1185">Reference proteome</keyword>
<gene>
    <name evidence="1" type="ORF">G3O08_20755</name>
</gene>
<protein>
    <recommendedName>
        <fullName evidence="3">RHS repeat-associated core domain-containing protein</fullName>
    </recommendedName>
</protein>
<dbReference type="AlphaFoldDB" id="A0A7K3WWL8"/>
<dbReference type="Proteomes" id="UP000486602">
    <property type="component" value="Unassembled WGS sequence"/>
</dbReference>